<proteinExistence type="predicted"/>
<dbReference type="EMBL" id="JAFHLR010000010">
    <property type="protein sequence ID" value="KAG5485607.1"/>
    <property type="molecule type" value="Genomic_DNA"/>
</dbReference>
<name>A0A836GP85_9TRYP</name>
<comment type="caution">
    <text evidence="3">The sequence shown here is derived from an EMBL/GenBank/DDBJ whole genome shotgun (WGS) entry which is preliminary data.</text>
</comment>
<feature type="region of interest" description="Disordered" evidence="1">
    <location>
        <begin position="306"/>
        <end position="380"/>
    </location>
</feature>
<feature type="compositionally biased region" description="Low complexity" evidence="1">
    <location>
        <begin position="133"/>
        <end position="143"/>
    </location>
</feature>
<protein>
    <recommendedName>
        <fullName evidence="2">PDZ domain-containing protein</fullName>
    </recommendedName>
</protein>
<dbReference type="GeneID" id="92362414"/>
<dbReference type="SMR" id="A0A836GP85"/>
<evidence type="ECO:0000313" key="3">
    <source>
        <dbReference type="EMBL" id="KAG5485607.1"/>
    </source>
</evidence>
<dbReference type="Gene3D" id="2.30.42.10">
    <property type="match status" value="1"/>
</dbReference>
<reference evidence="4" key="2">
    <citation type="journal article" date="2021" name="Sci. Data">
        <title>Chromosome-scale genome sequencing, assembly and annotation of six genomes from subfamily Leishmaniinae.</title>
        <authorList>
            <person name="Almutairi H."/>
            <person name="Urbaniak M.D."/>
            <person name="Bates M.D."/>
            <person name="Jariyapan N."/>
            <person name="Kwakye-Nuako G."/>
            <person name="Thomaz Soccol V."/>
            <person name="Al-Salem W.S."/>
            <person name="Dillon R.J."/>
            <person name="Bates P.A."/>
            <person name="Gatherer D."/>
        </authorList>
    </citation>
    <scope>NUCLEOTIDE SEQUENCE [LARGE SCALE GENOMIC DNA]</scope>
</reference>
<gene>
    <name evidence="3" type="ORF">LSCM4_06563</name>
</gene>
<reference evidence="4" key="1">
    <citation type="journal article" date="2021" name="Microbiol. Resour. Announc.">
        <title>LGAAP: Leishmaniinae Genome Assembly and Annotation Pipeline.</title>
        <authorList>
            <person name="Almutairi H."/>
            <person name="Urbaniak M.D."/>
            <person name="Bates M.D."/>
            <person name="Jariyapan N."/>
            <person name="Kwakye-Nuako G."/>
            <person name="Thomaz-Soccol V."/>
            <person name="Al-Salem W.S."/>
            <person name="Dillon R.J."/>
            <person name="Bates P.A."/>
            <person name="Gatherer D."/>
        </authorList>
    </citation>
    <scope>NUCLEOTIDE SEQUENCE [LARGE SCALE GENOMIC DNA]</scope>
</reference>
<dbReference type="Proteomes" id="UP000674143">
    <property type="component" value="Unassembled WGS sequence"/>
</dbReference>
<dbReference type="AlphaFoldDB" id="A0A836GP85"/>
<dbReference type="RefSeq" id="XP_067065191.1">
    <property type="nucleotide sequence ID" value="XM_067208480.1"/>
</dbReference>
<dbReference type="KEGG" id="loi:92362414"/>
<dbReference type="Pfam" id="PF17820">
    <property type="entry name" value="PDZ_6"/>
    <property type="match status" value="1"/>
</dbReference>
<evidence type="ECO:0000256" key="1">
    <source>
        <dbReference type="SAM" id="MobiDB-lite"/>
    </source>
</evidence>
<dbReference type="SUPFAM" id="SSF50156">
    <property type="entry name" value="PDZ domain-like"/>
    <property type="match status" value="1"/>
</dbReference>
<dbReference type="InterPro" id="IPR001478">
    <property type="entry name" value="PDZ"/>
</dbReference>
<evidence type="ECO:0000259" key="2">
    <source>
        <dbReference type="SMART" id="SM00228"/>
    </source>
</evidence>
<sequence length="675" mass="71222">MSSPLTEHVLFTTLREYASRLEVQYMIEEEVKKFHETVLPRLLSGACATALRERKAESASDGRTDGAADRRVSSPSPPATAAPSCASAILNPEWVQTFLKAHVDDVVGRQLPVMIAHEVQRQLRRANERAQTESSEAAPSPSSGSWPCGTAAGARTHPDTPALPLSPPRPPRVPPREATAESVEMGPAKHQRDGYSDFTLAAATTRDEGRRQREQILNAIADIERRLKITQHDLNGVVHQQRLFRCRLEYLCESLKGVNVSPATESEPSSLCAALEQALDDRQADVVRVRLAAILQGLLLQWTESHPGRGSGAHGHALSTHGSSPSPARQVGQPPHASSVSAESNRLPSCSRYTSPQQLTRSPSRLYGHSPSPRPVETGAVKAPLAQPPCLLETAPVSLAFSSAGALPYSRHCDAAATDADAAPSAVAPPTRAVRSIKTRGTVTSAAAGKAVASTAPPSMQQPPALKMVNATALFSPPMAPEQSPAPPDVDGAALLLVPLSEECVDTSMRERARRGTGASIRMRAVDAPVPTTASAASPVNCTNHSTAPSCSAVHHNMSSSSITSAGSSRENASSRVASRALLLGIEAVNIPSGVLPGALSRRGAVRVVSVAPRQLAERAGLCRGDVLLSVDHRPVGSCEELKSALAAVPATQLSVAVELNREAIHQTLFVTVPL</sequence>
<evidence type="ECO:0000313" key="4">
    <source>
        <dbReference type="Proteomes" id="UP000674143"/>
    </source>
</evidence>
<feature type="compositionally biased region" description="Pro residues" evidence="1">
    <location>
        <begin position="164"/>
        <end position="173"/>
    </location>
</feature>
<keyword evidence="4" id="KW-1185">Reference proteome</keyword>
<dbReference type="InterPro" id="IPR036034">
    <property type="entry name" value="PDZ_sf"/>
</dbReference>
<feature type="region of interest" description="Disordered" evidence="1">
    <location>
        <begin position="53"/>
        <end position="84"/>
    </location>
</feature>
<dbReference type="InterPro" id="IPR041489">
    <property type="entry name" value="PDZ_6"/>
</dbReference>
<feature type="compositionally biased region" description="Basic and acidic residues" evidence="1">
    <location>
        <begin position="53"/>
        <end position="72"/>
    </location>
</feature>
<feature type="region of interest" description="Disordered" evidence="1">
    <location>
        <begin position="124"/>
        <end position="192"/>
    </location>
</feature>
<accession>A0A836GP85</accession>
<feature type="domain" description="PDZ" evidence="2">
    <location>
        <begin position="594"/>
        <end position="664"/>
    </location>
</feature>
<feature type="compositionally biased region" description="Polar residues" evidence="1">
    <location>
        <begin position="336"/>
        <end position="363"/>
    </location>
</feature>
<dbReference type="SMART" id="SM00228">
    <property type="entry name" value="PDZ"/>
    <property type="match status" value="1"/>
</dbReference>
<organism evidence="3 4">
    <name type="scientific">Leishmania orientalis</name>
    <dbReference type="NCBI Taxonomy" id="2249476"/>
    <lineage>
        <taxon>Eukaryota</taxon>
        <taxon>Discoba</taxon>
        <taxon>Euglenozoa</taxon>
        <taxon>Kinetoplastea</taxon>
        <taxon>Metakinetoplastina</taxon>
        <taxon>Trypanosomatida</taxon>
        <taxon>Trypanosomatidae</taxon>
        <taxon>Leishmaniinae</taxon>
        <taxon>Leishmania</taxon>
    </lineage>
</organism>